<dbReference type="EMBL" id="JAUTBB010000001">
    <property type="protein sequence ID" value="MDQ1118230.1"/>
    <property type="molecule type" value="Genomic_DNA"/>
</dbReference>
<keyword evidence="2" id="KW-0472">Membrane</keyword>
<feature type="region of interest" description="Disordered" evidence="1">
    <location>
        <begin position="1"/>
        <end position="29"/>
    </location>
</feature>
<feature type="transmembrane region" description="Helical" evidence="2">
    <location>
        <begin position="40"/>
        <end position="58"/>
    </location>
</feature>
<evidence type="ECO:0000256" key="2">
    <source>
        <dbReference type="SAM" id="Phobius"/>
    </source>
</evidence>
<dbReference type="RefSeq" id="WP_306996055.1">
    <property type="nucleotide sequence ID" value="NZ_JAUTBB010000001.1"/>
</dbReference>
<keyword evidence="2" id="KW-0812">Transmembrane</keyword>
<organism evidence="3 4">
    <name type="scientific">Pseudoxanthomonas winnipegensis</name>
    <dbReference type="NCBI Taxonomy" id="2480810"/>
    <lineage>
        <taxon>Bacteria</taxon>
        <taxon>Pseudomonadati</taxon>
        <taxon>Pseudomonadota</taxon>
        <taxon>Gammaproteobacteria</taxon>
        <taxon>Lysobacterales</taxon>
        <taxon>Lysobacteraceae</taxon>
        <taxon>Pseudoxanthomonas</taxon>
    </lineage>
</organism>
<dbReference type="Proteomes" id="UP001234354">
    <property type="component" value="Unassembled WGS sequence"/>
</dbReference>
<keyword evidence="2" id="KW-1133">Transmembrane helix</keyword>
<reference evidence="3" key="1">
    <citation type="submission" date="2023-07" db="EMBL/GenBank/DDBJ databases">
        <title>Functional and genomic diversity of the sorghum phyllosphere microbiome.</title>
        <authorList>
            <person name="Shade A."/>
        </authorList>
    </citation>
    <scope>NUCLEOTIDE SEQUENCE</scope>
    <source>
        <strain evidence="3">SORGH_AS_0908</strain>
    </source>
</reference>
<protein>
    <submittedName>
        <fullName evidence="3">Tetratricopeptide (TPR) repeat protein</fullName>
    </submittedName>
</protein>
<dbReference type="InterPro" id="IPR011990">
    <property type="entry name" value="TPR-like_helical_dom_sf"/>
</dbReference>
<evidence type="ECO:0000313" key="4">
    <source>
        <dbReference type="Proteomes" id="UP001234354"/>
    </source>
</evidence>
<dbReference type="AlphaFoldDB" id="A0AAW8GAG0"/>
<sequence>MEPHDRLPDGRIEPRIDWQATPGEQDRVRPLPAQRQTRRWPWILGAAVLALLVAAVALRQPIADRLWQGTRVQALLDQGEAALKQGRLSAPDGSGARQRFEAALALDNDRSEARDGLARVGRAAIGQARAALTAGDLAGAGQALDLARQLQVPRADADAIAAELRQREARAAGIGTLLAQAVAARAAGRIVGGDDAALPLFQRVLALQPDNTTALEGREDLLSDQLQQARRALSAGELAQGAQLIEQVRGFDAGHYDLPAARAQLARALDDQRRQAEADLRRGRLDAALERYRTVLAAAPGDAAATSGVQQVARAYAEDAQRQAADFDFEQARAALAQARALAPQSAAVAEATRAIERAQRSQARMEHAAPPSPQRQRRVIALLEEAERAQARGDWVDPPGESAYDKLRAAQALAPDDAAVRRAAQRLLPNVQGCVSRALAANRVRAAQTCLDAWQAMAPGDASLAAARRQLAMRWIDIGSERLGAGELGVASEALQRARGLDRSAPGLADFAARIAHARAGGG</sequence>
<name>A0AAW8GAG0_9GAMM</name>
<evidence type="ECO:0000313" key="3">
    <source>
        <dbReference type="EMBL" id="MDQ1118230.1"/>
    </source>
</evidence>
<feature type="compositionally biased region" description="Basic and acidic residues" evidence="1">
    <location>
        <begin position="1"/>
        <end position="16"/>
    </location>
</feature>
<accession>A0AAW8GAG0</accession>
<gene>
    <name evidence="3" type="ORF">QE383_000538</name>
</gene>
<dbReference type="Gene3D" id="1.25.40.10">
    <property type="entry name" value="Tetratricopeptide repeat domain"/>
    <property type="match status" value="1"/>
</dbReference>
<comment type="caution">
    <text evidence="3">The sequence shown here is derived from an EMBL/GenBank/DDBJ whole genome shotgun (WGS) entry which is preliminary data.</text>
</comment>
<proteinExistence type="predicted"/>
<evidence type="ECO:0000256" key="1">
    <source>
        <dbReference type="SAM" id="MobiDB-lite"/>
    </source>
</evidence>